<comment type="caution">
    <text evidence="1">The sequence shown here is derived from an EMBL/GenBank/DDBJ whole genome shotgun (WGS) entry which is preliminary data.</text>
</comment>
<protein>
    <submittedName>
        <fullName evidence="1">Uncharacterized protein</fullName>
    </submittedName>
</protein>
<reference evidence="1 2" key="1">
    <citation type="submission" date="2024-02" db="EMBL/GenBank/DDBJ databases">
        <authorList>
            <person name="Grouzdev D."/>
        </authorList>
    </citation>
    <scope>NUCLEOTIDE SEQUENCE [LARGE SCALE GENOMIC DNA]</scope>
    <source>
        <strain evidence="1 2">9N</strain>
    </source>
</reference>
<accession>A0ABU7XN65</accession>
<organism evidence="1 2">
    <name type="scientific">Methylocystis borbori</name>
    <dbReference type="NCBI Taxonomy" id="3118750"/>
    <lineage>
        <taxon>Bacteria</taxon>
        <taxon>Pseudomonadati</taxon>
        <taxon>Pseudomonadota</taxon>
        <taxon>Alphaproteobacteria</taxon>
        <taxon>Hyphomicrobiales</taxon>
        <taxon>Methylocystaceae</taxon>
        <taxon>Methylocystis</taxon>
    </lineage>
</organism>
<proteinExistence type="predicted"/>
<evidence type="ECO:0000313" key="1">
    <source>
        <dbReference type="EMBL" id="MEF3368003.1"/>
    </source>
</evidence>
<name>A0ABU7XN65_9HYPH</name>
<evidence type="ECO:0000313" key="2">
    <source>
        <dbReference type="Proteomes" id="UP001350748"/>
    </source>
</evidence>
<dbReference type="RefSeq" id="WP_332083035.1">
    <property type="nucleotide sequence ID" value="NZ_JAZHYN010000072.1"/>
</dbReference>
<dbReference type="Proteomes" id="UP001350748">
    <property type="component" value="Unassembled WGS sequence"/>
</dbReference>
<dbReference type="EMBL" id="JAZHYN010000072">
    <property type="protein sequence ID" value="MEF3368003.1"/>
    <property type="molecule type" value="Genomic_DNA"/>
</dbReference>
<gene>
    <name evidence="1" type="ORF">V3H18_15820</name>
</gene>
<sequence length="80" mass="9465">MSVAKGAPRDIARRFAEKRAGRADGWRRETFTLARSEARAKAREWFDRFPKAAYMTEIEFWRELDDGRIEFTIRRLPSAD</sequence>
<keyword evidence="2" id="KW-1185">Reference proteome</keyword>